<organism evidence="1 3">
    <name type="scientific">Medicago truncatula</name>
    <name type="common">Barrel medic</name>
    <name type="synonym">Medicago tribuloides</name>
    <dbReference type="NCBI Taxonomy" id="3880"/>
    <lineage>
        <taxon>Eukaryota</taxon>
        <taxon>Viridiplantae</taxon>
        <taxon>Streptophyta</taxon>
        <taxon>Embryophyta</taxon>
        <taxon>Tracheophyta</taxon>
        <taxon>Spermatophyta</taxon>
        <taxon>Magnoliopsida</taxon>
        <taxon>eudicotyledons</taxon>
        <taxon>Gunneridae</taxon>
        <taxon>Pentapetalae</taxon>
        <taxon>rosids</taxon>
        <taxon>fabids</taxon>
        <taxon>Fabales</taxon>
        <taxon>Fabaceae</taxon>
        <taxon>Papilionoideae</taxon>
        <taxon>50 kb inversion clade</taxon>
        <taxon>NPAAA clade</taxon>
        <taxon>Hologalegina</taxon>
        <taxon>IRL clade</taxon>
        <taxon>Trifolieae</taxon>
        <taxon>Medicago</taxon>
    </lineage>
</organism>
<dbReference type="AlphaFoldDB" id="A0A072UU63"/>
<accession>A0A072UU63</accession>
<sequence length="146" mass="17761">MERRRRTSALRKNWRHCTRESRSSTTFYKDRSLTSLLRNTPHHARRLVMIFFYRFRSTVFNLCSPNAIPCYDQEKYITSLPSLQEKQDEPLLRELFRRWSNYKITTKRLSSFFSPIDRHIELKFGFPSLEETRFLCFYHLVGDEIP</sequence>
<dbReference type="Gene3D" id="1.20.1310.10">
    <property type="entry name" value="Cullin Repeats"/>
    <property type="match status" value="1"/>
</dbReference>
<evidence type="ECO:0000313" key="3">
    <source>
        <dbReference type="Proteomes" id="UP000002051"/>
    </source>
</evidence>
<dbReference type="SUPFAM" id="SSF74788">
    <property type="entry name" value="Cullin repeat-like"/>
    <property type="match status" value="1"/>
</dbReference>
<dbReference type="STRING" id="3880.A0A072UU63"/>
<reference evidence="1 3" key="2">
    <citation type="journal article" date="2014" name="BMC Genomics">
        <title>An improved genome release (version Mt4.0) for the model legume Medicago truncatula.</title>
        <authorList>
            <person name="Tang H."/>
            <person name="Krishnakumar V."/>
            <person name="Bidwell S."/>
            <person name="Rosen B."/>
            <person name="Chan A."/>
            <person name="Zhou S."/>
            <person name="Gentzbittel L."/>
            <person name="Childs K.L."/>
            <person name="Yandell M."/>
            <person name="Gundlach H."/>
            <person name="Mayer K.F."/>
            <person name="Schwartz D.C."/>
            <person name="Town C.D."/>
        </authorList>
    </citation>
    <scope>GENOME REANNOTATION</scope>
    <source>
        <strain evidence="1">A17</strain>
        <strain evidence="2 3">cv. Jemalong A17</strain>
    </source>
</reference>
<proteinExistence type="predicted"/>
<dbReference type="Proteomes" id="UP000002051">
    <property type="component" value="Chromosome 4"/>
</dbReference>
<reference evidence="2" key="3">
    <citation type="submission" date="2015-04" db="UniProtKB">
        <authorList>
            <consortium name="EnsemblPlants"/>
        </authorList>
    </citation>
    <scope>IDENTIFICATION</scope>
    <source>
        <strain evidence="2">cv. Jemalong A17</strain>
    </source>
</reference>
<gene>
    <name evidence="1" type="ordered locus">MTR_4g131905</name>
</gene>
<dbReference type="InterPro" id="IPR016159">
    <property type="entry name" value="Cullin_repeat-like_dom_sf"/>
</dbReference>
<evidence type="ECO:0000313" key="1">
    <source>
        <dbReference type="EMBL" id="KEH32638.1"/>
    </source>
</evidence>
<dbReference type="EMBL" id="CM001220">
    <property type="protein sequence ID" value="KEH32638.1"/>
    <property type="molecule type" value="Genomic_DNA"/>
</dbReference>
<name>A0A072UU63_MEDTR</name>
<evidence type="ECO:0000313" key="2">
    <source>
        <dbReference type="EnsemblPlants" id="KEH32638"/>
    </source>
</evidence>
<protein>
    <submittedName>
        <fullName evidence="1">Cullin-like protein, putative</fullName>
    </submittedName>
</protein>
<reference evidence="1 3" key="1">
    <citation type="journal article" date="2011" name="Nature">
        <title>The Medicago genome provides insight into the evolution of rhizobial symbioses.</title>
        <authorList>
            <person name="Young N.D."/>
            <person name="Debelle F."/>
            <person name="Oldroyd G.E."/>
            <person name="Geurts R."/>
            <person name="Cannon S.B."/>
            <person name="Udvardi M.K."/>
            <person name="Benedito V.A."/>
            <person name="Mayer K.F."/>
            <person name="Gouzy J."/>
            <person name="Schoof H."/>
            <person name="Van de Peer Y."/>
            <person name="Proost S."/>
            <person name="Cook D.R."/>
            <person name="Meyers B.C."/>
            <person name="Spannagl M."/>
            <person name="Cheung F."/>
            <person name="De Mita S."/>
            <person name="Krishnakumar V."/>
            <person name="Gundlach H."/>
            <person name="Zhou S."/>
            <person name="Mudge J."/>
            <person name="Bharti A.K."/>
            <person name="Murray J.D."/>
            <person name="Naoumkina M.A."/>
            <person name="Rosen B."/>
            <person name="Silverstein K.A."/>
            <person name="Tang H."/>
            <person name="Rombauts S."/>
            <person name="Zhao P.X."/>
            <person name="Zhou P."/>
            <person name="Barbe V."/>
            <person name="Bardou P."/>
            <person name="Bechner M."/>
            <person name="Bellec A."/>
            <person name="Berger A."/>
            <person name="Berges H."/>
            <person name="Bidwell S."/>
            <person name="Bisseling T."/>
            <person name="Choisne N."/>
            <person name="Couloux A."/>
            <person name="Denny R."/>
            <person name="Deshpande S."/>
            <person name="Dai X."/>
            <person name="Doyle J.J."/>
            <person name="Dudez A.M."/>
            <person name="Farmer A.D."/>
            <person name="Fouteau S."/>
            <person name="Franken C."/>
            <person name="Gibelin C."/>
            <person name="Gish J."/>
            <person name="Goldstein S."/>
            <person name="Gonzalez A.J."/>
            <person name="Green P.J."/>
            <person name="Hallab A."/>
            <person name="Hartog M."/>
            <person name="Hua A."/>
            <person name="Humphray S.J."/>
            <person name="Jeong D.H."/>
            <person name="Jing Y."/>
            <person name="Jocker A."/>
            <person name="Kenton S.M."/>
            <person name="Kim D.J."/>
            <person name="Klee K."/>
            <person name="Lai H."/>
            <person name="Lang C."/>
            <person name="Lin S."/>
            <person name="Macmil S.L."/>
            <person name="Magdelenat G."/>
            <person name="Matthews L."/>
            <person name="McCorrison J."/>
            <person name="Monaghan E.L."/>
            <person name="Mun J.H."/>
            <person name="Najar F.Z."/>
            <person name="Nicholson C."/>
            <person name="Noirot C."/>
            <person name="O'Bleness M."/>
            <person name="Paule C.R."/>
            <person name="Poulain J."/>
            <person name="Prion F."/>
            <person name="Qin B."/>
            <person name="Qu C."/>
            <person name="Retzel E.F."/>
            <person name="Riddle C."/>
            <person name="Sallet E."/>
            <person name="Samain S."/>
            <person name="Samson N."/>
            <person name="Sanders I."/>
            <person name="Saurat O."/>
            <person name="Scarpelli C."/>
            <person name="Schiex T."/>
            <person name="Segurens B."/>
            <person name="Severin A.J."/>
            <person name="Sherrier D.J."/>
            <person name="Shi R."/>
            <person name="Sims S."/>
            <person name="Singer S.R."/>
            <person name="Sinharoy S."/>
            <person name="Sterck L."/>
            <person name="Viollet A."/>
            <person name="Wang B.B."/>
            <person name="Wang K."/>
            <person name="Wang M."/>
            <person name="Wang X."/>
            <person name="Warfsmann J."/>
            <person name="Weissenbach J."/>
            <person name="White D.D."/>
            <person name="White J.D."/>
            <person name="Wiley G.B."/>
            <person name="Wincker P."/>
            <person name="Xing Y."/>
            <person name="Yang L."/>
            <person name="Yao Z."/>
            <person name="Ying F."/>
            <person name="Zhai J."/>
            <person name="Zhou L."/>
            <person name="Zuber A."/>
            <person name="Denarie J."/>
            <person name="Dixon R.A."/>
            <person name="May G.D."/>
            <person name="Schwartz D.C."/>
            <person name="Rogers J."/>
            <person name="Quetier F."/>
            <person name="Town C.D."/>
            <person name="Roe B.A."/>
        </authorList>
    </citation>
    <scope>NUCLEOTIDE SEQUENCE [LARGE SCALE GENOMIC DNA]</scope>
    <source>
        <strain evidence="1">A17</strain>
        <strain evidence="2 3">cv. Jemalong A17</strain>
    </source>
</reference>
<keyword evidence="3" id="KW-1185">Reference proteome</keyword>
<dbReference type="HOGENOM" id="CLU_1780209_0_0_1"/>
<dbReference type="EnsemblPlants" id="KEH32638">
    <property type="protein sequence ID" value="KEH32638"/>
    <property type="gene ID" value="MTR_4g131905"/>
</dbReference>